<reference evidence="2" key="2">
    <citation type="submission" date="2012-05" db="EMBL/GenBank/DDBJ databases">
        <title>Annotation of the Genome Sequence of Fusarium oxysporum HDV247.</title>
        <authorList>
            <consortium name="The Broad Institute Genomics Platform"/>
            <person name="Ma L.-J."/>
            <person name="Corby-Kistler H."/>
            <person name="Broz K."/>
            <person name="Gale L.R."/>
            <person name="Jonkers W."/>
            <person name="O'Donnell K."/>
            <person name="Ploetz R."/>
            <person name="Steinberg C."/>
            <person name="Schwartz D.C."/>
            <person name="VanEtten H."/>
            <person name="Zhou S."/>
            <person name="Young S.K."/>
            <person name="Zeng Q."/>
            <person name="Gargeya S."/>
            <person name="Fitzgerald M."/>
            <person name="Abouelleil A."/>
            <person name="Alvarado L."/>
            <person name="Chapman S.B."/>
            <person name="Gainer-Dewar J."/>
            <person name="Goldberg J."/>
            <person name="Griggs A."/>
            <person name="Gujja S."/>
            <person name="Hansen M."/>
            <person name="Howarth C."/>
            <person name="Imamovic A."/>
            <person name="Ireland A."/>
            <person name="Larimer J."/>
            <person name="McCowan C."/>
            <person name="Murphy C."/>
            <person name="Pearson M."/>
            <person name="Poon T.W."/>
            <person name="Priest M."/>
            <person name="Roberts A."/>
            <person name="Saif S."/>
            <person name="Shea T."/>
            <person name="Sykes S."/>
            <person name="Wortman J."/>
            <person name="Nusbaum C."/>
            <person name="Birren B."/>
        </authorList>
    </citation>
    <scope>NUCLEOTIDE SEQUENCE</scope>
    <source>
        <strain evidence="2">HDV247</strain>
    </source>
</reference>
<dbReference type="Proteomes" id="UP000030751">
    <property type="component" value="Unassembled WGS sequence"/>
</dbReference>
<proteinExistence type="predicted"/>
<reference evidence="2" key="1">
    <citation type="submission" date="2011-10" db="EMBL/GenBank/DDBJ databases">
        <title>The Genome Sequence of Fusarium oxysporum HDV247.</title>
        <authorList>
            <consortium name="The Broad Institute Genome Sequencing Platform"/>
            <person name="Ma L.-J."/>
            <person name="Gale L.R."/>
            <person name="Schwartz D.C."/>
            <person name="Zhou S."/>
            <person name="Corby-Kistler H."/>
            <person name="Young S.K."/>
            <person name="Zeng Q."/>
            <person name="Gargeya S."/>
            <person name="Fitzgerald M."/>
            <person name="Haas B."/>
            <person name="Abouelleil A."/>
            <person name="Alvarado L."/>
            <person name="Arachchi H.M."/>
            <person name="Berlin A."/>
            <person name="Brown A."/>
            <person name="Chapman S.B."/>
            <person name="Chen Z."/>
            <person name="Dunbar C."/>
            <person name="Freedman E."/>
            <person name="Gearin G."/>
            <person name="Goldberg J."/>
            <person name="Griggs A."/>
            <person name="Gujja S."/>
            <person name="Heiman D."/>
            <person name="Howarth C."/>
            <person name="Larson L."/>
            <person name="Lui A."/>
            <person name="MacDonald P.J.P."/>
            <person name="Montmayeur A."/>
            <person name="Murphy C."/>
            <person name="Neiman D."/>
            <person name="Pearson M."/>
            <person name="Priest M."/>
            <person name="Roberts A."/>
            <person name="Saif S."/>
            <person name="Shea T."/>
            <person name="Shenoy N."/>
            <person name="Sisk P."/>
            <person name="Stolte C."/>
            <person name="Sykes S."/>
            <person name="Wortman J."/>
            <person name="Nusbaum C."/>
            <person name="Birren B."/>
        </authorList>
    </citation>
    <scope>NUCLEOTIDE SEQUENCE [LARGE SCALE GENOMIC DNA]</scope>
    <source>
        <strain evidence="2">HDV247</strain>
    </source>
</reference>
<evidence type="ECO:0000256" key="1">
    <source>
        <dbReference type="SAM" id="MobiDB-lite"/>
    </source>
</evidence>
<feature type="region of interest" description="Disordered" evidence="1">
    <location>
        <begin position="1"/>
        <end position="24"/>
    </location>
</feature>
<protein>
    <submittedName>
        <fullName evidence="2">Uncharacterized protein</fullName>
    </submittedName>
</protein>
<feature type="compositionally biased region" description="Polar residues" evidence="1">
    <location>
        <begin position="1"/>
        <end position="10"/>
    </location>
</feature>
<organism evidence="2">
    <name type="scientific">Fusarium oxysporum f. sp. pisi HDV247</name>
    <dbReference type="NCBI Taxonomy" id="1080344"/>
    <lineage>
        <taxon>Eukaryota</taxon>
        <taxon>Fungi</taxon>
        <taxon>Dikarya</taxon>
        <taxon>Ascomycota</taxon>
        <taxon>Pezizomycotina</taxon>
        <taxon>Sordariomycetes</taxon>
        <taxon>Hypocreomycetidae</taxon>
        <taxon>Hypocreales</taxon>
        <taxon>Nectriaceae</taxon>
        <taxon>Fusarium</taxon>
        <taxon>Fusarium oxysporum species complex</taxon>
    </lineage>
</organism>
<evidence type="ECO:0000313" key="2">
    <source>
        <dbReference type="EMBL" id="EXA42631.1"/>
    </source>
</evidence>
<name>W9PHX2_FUSOX</name>
<accession>W9PHX2</accession>
<dbReference type="EMBL" id="JH650972">
    <property type="protein sequence ID" value="EXA42631.1"/>
    <property type="molecule type" value="Genomic_DNA"/>
</dbReference>
<gene>
    <name evidence="2" type="ORF">FOVG_07799</name>
</gene>
<dbReference type="AlphaFoldDB" id="W9PHX2"/>
<dbReference type="HOGENOM" id="CLU_154725_0_0_1"/>
<sequence length="137" mass="15968">MSTATWTRSSIEAAHPQSCTQKGTDVPPQLSFPFMTDSDATHQLQIRQRRKSLYLTTIHDWYIITIFHRLQTYTRTSRLCWSTVALAYPRSRPPEVRGAWISLYGRRSVRIPCACVTLFNSLTRRNYLWLSTMQALQ</sequence>